<sequence length="379" mass="44205">MTFLDPLLELRKNINNIDKKIILLLSKRQLLTKKVVKVKINYKKKIKDKEREKKMLKTLVKIGKKNNLNKNFIIHLFQVIIKESIRVQKYLLDKDYLNKKNISKKISFLGPKGSYSYIASSLFLKKEIKNVEYFPFSSFEKLVLSVEENKSDYCILPIRNTCSGPILQNYKLLLTTNLNVVGEIEIPINHYLLTIKKILIQDIDTVYSHEEVFKQCSTFISQFPEWKIKFTNSTSEAMKIVSTNNNKNCAAIGNKIGAGLYNLYKLKKNLSNKILNTTRFFILSRNNILPINKTNYKTTILFSIDEKNNIINNIISSLKKANFYIKKIKLLNYSSSDIKSIFHMDITNNFSHKKQLAILYKLVKLTRFLKILGSYPYKI</sequence>
<dbReference type="EC" id="5.4.99.5" evidence="6"/>
<evidence type="ECO:0000256" key="16">
    <source>
        <dbReference type="ARBA" id="ARBA00031175"/>
    </source>
</evidence>
<dbReference type="PROSITE" id="PS51171">
    <property type="entry name" value="PREPHENATE_DEHYDR_3"/>
    <property type="match status" value="1"/>
</dbReference>
<dbReference type="GO" id="GO:0004106">
    <property type="term" value="F:chorismate mutase activity"/>
    <property type="evidence" value="ECO:0007669"/>
    <property type="project" value="UniProtKB-EC"/>
</dbReference>
<evidence type="ECO:0000256" key="13">
    <source>
        <dbReference type="ARBA" id="ARBA00023235"/>
    </source>
</evidence>
<comment type="catalytic activity">
    <reaction evidence="18">
        <text>prephenate + H(+) = 3-phenylpyruvate + CO2 + H2O</text>
        <dbReference type="Rhea" id="RHEA:21648"/>
        <dbReference type="ChEBI" id="CHEBI:15377"/>
        <dbReference type="ChEBI" id="CHEBI:15378"/>
        <dbReference type="ChEBI" id="CHEBI:16526"/>
        <dbReference type="ChEBI" id="CHEBI:18005"/>
        <dbReference type="ChEBI" id="CHEBI:29934"/>
        <dbReference type="EC" id="4.2.1.51"/>
    </reaction>
</comment>
<dbReference type="Gene3D" id="1.20.59.10">
    <property type="entry name" value="Chorismate mutase"/>
    <property type="match status" value="1"/>
</dbReference>
<feature type="binding site" evidence="19">
    <location>
        <position position="88"/>
    </location>
    <ligand>
        <name>substrate</name>
    </ligand>
</feature>
<proteinExistence type="predicted"/>
<evidence type="ECO:0000256" key="15">
    <source>
        <dbReference type="ARBA" id="ARBA00023268"/>
    </source>
</evidence>
<comment type="pathway">
    <text evidence="5">Metabolic intermediate biosynthesis; prephenate biosynthesis; prephenate from chorismate: step 1/1.</text>
</comment>
<feature type="domain" description="Chorismate mutase" evidence="21">
    <location>
        <begin position="1"/>
        <end position="92"/>
    </location>
</feature>
<keyword evidence="12" id="KW-0584">Phenylalanine biosynthesis</keyword>
<evidence type="ECO:0000256" key="17">
    <source>
        <dbReference type="ARBA" id="ARBA00031520"/>
    </source>
</evidence>
<evidence type="ECO:0000256" key="11">
    <source>
        <dbReference type="ARBA" id="ARBA00023141"/>
    </source>
</evidence>
<dbReference type="PROSITE" id="PS51168">
    <property type="entry name" value="CHORISMATE_MUT_2"/>
    <property type="match status" value="1"/>
</dbReference>
<feature type="binding site" evidence="19">
    <location>
        <position position="84"/>
    </location>
    <ligand>
        <name>substrate</name>
    </ligand>
</feature>
<evidence type="ECO:0000256" key="19">
    <source>
        <dbReference type="PIRSR" id="PIRSR001500-1"/>
    </source>
</evidence>
<feature type="binding site" evidence="19">
    <location>
        <position position="48"/>
    </location>
    <ligand>
        <name>substrate</name>
    </ligand>
</feature>
<evidence type="ECO:0000259" key="21">
    <source>
        <dbReference type="PROSITE" id="PS51168"/>
    </source>
</evidence>
<dbReference type="GO" id="GO:0046417">
    <property type="term" value="P:chorismate metabolic process"/>
    <property type="evidence" value="ECO:0007669"/>
    <property type="project" value="InterPro"/>
</dbReference>
<dbReference type="GO" id="GO:0009094">
    <property type="term" value="P:L-phenylalanine biosynthetic process"/>
    <property type="evidence" value="ECO:0007669"/>
    <property type="project" value="UniProtKB-KW"/>
</dbReference>
<dbReference type="InterPro" id="IPR036263">
    <property type="entry name" value="Chorismate_II_sf"/>
</dbReference>
<comment type="catalytic activity">
    <reaction evidence="1">
        <text>chorismate = prephenate</text>
        <dbReference type="Rhea" id="RHEA:13897"/>
        <dbReference type="ChEBI" id="CHEBI:29748"/>
        <dbReference type="ChEBI" id="CHEBI:29934"/>
        <dbReference type="EC" id="5.4.99.5"/>
    </reaction>
</comment>
<evidence type="ECO:0000256" key="3">
    <source>
        <dbReference type="ARBA" id="ARBA00004496"/>
    </source>
</evidence>
<dbReference type="GO" id="GO:0004664">
    <property type="term" value="F:prephenate dehydratase activity"/>
    <property type="evidence" value="ECO:0007669"/>
    <property type="project" value="UniProtKB-EC"/>
</dbReference>
<evidence type="ECO:0000256" key="6">
    <source>
        <dbReference type="ARBA" id="ARBA00012404"/>
    </source>
</evidence>
<dbReference type="InterPro" id="IPR045865">
    <property type="entry name" value="ACT-like_dom_sf"/>
</dbReference>
<evidence type="ECO:0000313" key="23">
    <source>
        <dbReference type="EMBL" id="CAL4043414.1"/>
    </source>
</evidence>
<keyword evidence="10" id="KW-0028">Amino-acid biosynthesis</keyword>
<evidence type="ECO:0000256" key="2">
    <source>
        <dbReference type="ARBA" id="ARBA00002364"/>
    </source>
</evidence>
<accession>A0AAT9IGI1</accession>
<feature type="site" description="Essential for prephenate dehydratase activity" evidence="20">
    <location>
        <position position="278"/>
    </location>
</feature>
<evidence type="ECO:0000256" key="1">
    <source>
        <dbReference type="ARBA" id="ARBA00000824"/>
    </source>
</evidence>
<dbReference type="RefSeq" id="WP_367680852.1">
    <property type="nucleotide sequence ID" value="NZ_OZ060371.1"/>
</dbReference>
<evidence type="ECO:0000256" key="12">
    <source>
        <dbReference type="ARBA" id="ARBA00023222"/>
    </source>
</evidence>
<dbReference type="Pfam" id="PF00800">
    <property type="entry name" value="PDT"/>
    <property type="match status" value="1"/>
</dbReference>
<dbReference type="Gene3D" id="3.40.190.10">
    <property type="entry name" value="Periplasmic binding protein-like II"/>
    <property type="match status" value="2"/>
</dbReference>
<name>A0AAT9IGI1_9GAMM</name>
<keyword evidence="11" id="KW-0057">Aromatic amino acid biosynthesis</keyword>
<dbReference type="Gene3D" id="3.30.70.260">
    <property type="match status" value="1"/>
</dbReference>
<dbReference type="InterPro" id="IPR008242">
    <property type="entry name" value="Chor_mutase/pphenate_deHydtase"/>
</dbReference>
<evidence type="ECO:0000256" key="18">
    <source>
        <dbReference type="ARBA" id="ARBA00047848"/>
    </source>
</evidence>
<dbReference type="Pfam" id="PF01817">
    <property type="entry name" value="CM_2"/>
    <property type="match status" value="1"/>
</dbReference>
<evidence type="ECO:0000256" key="20">
    <source>
        <dbReference type="PIRSR" id="PIRSR001500-2"/>
    </source>
</evidence>
<keyword evidence="15" id="KW-0511">Multifunctional enzyme</keyword>
<feature type="binding site" evidence="19">
    <location>
        <position position="52"/>
    </location>
    <ligand>
        <name>substrate</name>
    </ligand>
</feature>
<feature type="domain" description="Prephenate dehydratase" evidence="22">
    <location>
        <begin position="105"/>
        <end position="285"/>
    </location>
</feature>
<organism evidence="23">
    <name type="scientific">Buchnera aphidicola</name>
    <name type="common">Anoecia corni</name>
    <dbReference type="NCBI Taxonomy" id="2994477"/>
    <lineage>
        <taxon>Bacteria</taxon>
        <taxon>Pseudomonadati</taxon>
        <taxon>Pseudomonadota</taxon>
        <taxon>Gammaproteobacteria</taxon>
        <taxon>Enterobacterales</taxon>
        <taxon>Erwiniaceae</taxon>
        <taxon>Buchnera</taxon>
    </lineage>
</organism>
<dbReference type="EC" id="4.2.1.51" evidence="7"/>
<evidence type="ECO:0000259" key="22">
    <source>
        <dbReference type="PROSITE" id="PS51171"/>
    </source>
</evidence>
<evidence type="ECO:0000256" key="8">
    <source>
        <dbReference type="ARBA" id="ARBA00014401"/>
    </source>
</evidence>
<dbReference type="SUPFAM" id="SSF53850">
    <property type="entry name" value="Periplasmic binding protein-like II"/>
    <property type="match status" value="1"/>
</dbReference>
<evidence type="ECO:0000256" key="9">
    <source>
        <dbReference type="ARBA" id="ARBA00022490"/>
    </source>
</evidence>
<dbReference type="PANTHER" id="PTHR21022:SF19">
    <property type="entry name" value="PREPHENATE DEHYDRATASE-RELATED"/>
    <property type="match status" value="1"/>
</dbReference>
<feature type="binding site" evidence="19">
    <location>
        <position position="28"/>
    </location>
    <ligand>
        <name>substrate</name>
    </ligand>
</feature>
<evidence type="ECO:0000256" key="5">
    <source>
        <dbReference type="ARBA" id="ARBA00004817"/>
    </source>
</evidence>
<evidence type="ECO:0000256" key="7">
    <source>
        <dbReference type="ARBA" id="ARBA00013147"/>
    </source>
</evidence>
<evidence type="ECO:0000256" key="4">
    <source>
        <dbReference type="ARBA" id="ARBA00004741"/>
    </source>
</evidence>
<comment type="function">
    <text evidence="2">Catalyzes the Claisen rearrangement of chorismate to prephenate and the decarboxylation/dehydration of prephenate to phenylpyruvate.</text>
</comment>
<dbReference type="InterPro" id="IPR001086">
    <property type="entry name" value="Preph_deHydtase"/>
</dbReference>
<dbReference type="SUPFAM" id="SSF48600">
    <property type="entry name" value="Chorismate mutase II"/>
    <property type="match status" value="1"/>
</dbReference>
<dbReference type="InterPro" id="IPR002701">
    <property type="entry name" value="CM_II_prokaryot"/>
</dbReference>
<comment type="pathway">
    <text evidence="4">Amino-acid biosynthesis; L-phenylalanine biosynthesis; phenylpyruvate from prephenate: step 1/1.</text>
</comment>
<protein>
    <recommendedName>
        <fullName evidence="8">Bifunctional chorismate mutase/prephenate dehydratase</fullName>
        <ecNumber evidence="7">4.2.1.51</ecNumber>
        <ecNumber evidence="6">5.4.99.5</ecNumber>
    </recommendedName>
    <alternativeName>
        <fullName evidence="17">Chorismate mutase-prephenate dehydratase</fullName>
    </alternativeName>
    <alternativeName>
        <fullName evidence="16">p-protein</fullName>
    </alternativeName>
</protein>
<gene>
    <name evidence="23" type="primary">pheA</name>
    <name evidence="23" type="ORF">BUANCORI2928_309</name>
</gene>
<comment type="subcellular location">
    <subcellularLocation>
        <location evidence="3">Cytoplasm</location>
    </subcellularLocation>
</comment>
<feature type="binding site" evidence="19">
    <location>
        <position position="11"/>
    </location>
    <ligand>
        <name>substrate</name>
    </ligand>
</feature>
<dbReference type="InterPro" id="IPR036979">
    <property type="entry name" value="CM_dom_sf"/>
</dbReference>
<dbReference type="SMART" id="SM00830">
    <property type="entry name" value="CM_2"/>
    <property type="match status" value="1"/>
</dbReference>
<dbReference type="SUPFAM" id="SSF55021">
    <property type="entry name" value="ACT-like"/>
    <property type="match status" value="1"/>
</dbReference>
<dbReference type="EMBL" id="OZ060371">
    <property type="protein sequence ID" value="CAL4043414.1"/>
    <property type="molecule type" value="Genomic_DNA"/>
</dbReference>
<dbReference type="PANTHER" id="PTHR21022">
    <property type="entry name" value="PREPHENATE DEHYDRATASE P PROTEIN"/>
    <property type="match status" value="1"/>
</dbReference>
<evidence type="ECO:0000256" key="14">
    <source>
        <dbReference type="ARBA" id="ARBA00023239"/>
    </source>
</evidence>
<dbReference type="PIRSF" id="PIRSF001500">
    <property type="entry name" value="Chor_mut_pdt_Ppr"/>
    <property type="match status" value="1"/>
</dbReference>
<dbReference type="AlphaFoldDB" id="A0AAT9IGI1"/>
<keyword evidence="9" id="KW-0963">Cytoplasm</keyword>
<reference evidence="23" key="1">
    <citation type="submission" date="2024-06" db="EMBL/GenBank/DDBJ databases">
        <authorList>
            <person name="Manzano-Marin A."/>
            <person name="Manzano-Marin A."/>
            <person name="Alejandro Manzano Marin A."/>
        </authorList>
    </citation>
    <scope>NUCLEOTIDE SEQUENCE</scope>
    <source>
        <strain evidence="23">Ancorni-2928</strain>
    </source>
</reference>
<feature type="binding site" evidence="19">
    <location>
        <position position="39"/>
    </location>
    <ligand>
        <name>substrate</name>
    </ligand>
</feature>
<dbReference type="GO" id="GO:0005737">
    <property type="term" value="C:cytoplasm"/>
    <property type="evidence" value="ECO:0007669"/>
    <property type="project" value="UniProtKB-SubCell"/>
</dbReference>
<dbReference type="CDD" id="cd13631">
    <property type="entry name" value="PBP2_Ct-PDT_like"/>
    <property type="match status" value="1"/>
</dbReference>
<keyword evidence="14 23" id="KW-0456">Lyase</keyword>
<evidence type="ECO:0000256" key="10">
    <source>
        <dbReference type="ARBA" id="ARBA00022605"/>
    </source>
</evidence>
<keyword evidence="13 23" id="KW-0413">Isomerase</keyword>